<gene>
    <name evidence="1" type="ORF">FHS00_000263</name>
</gene>
<keyword evidence="2" id="KW-1185">Reference proteome</keyword>
<evidence type="ECO:0000313" key="1">
    <source>
        <dbReference type="EMBL" id="MBB3710710.1"/>
    </source>
</evidence>
<evidence type="ECO:0000313" key="2">
    <source>
        <dbReference type="Proteomes" id="UP000576152"/>
    </source>
</evidence>
<organism evidence="1 2">
    <name type="scientific">Limimaricola variabilis</name>
    <dbReference type="NCBI Taxonomy" id="1492771"/>
    <lineage>
        <taxon>Bacteria</taxon>
        <taxon>Pseudomonadati</taxon>
        <taxon>Pseudomonadota</taxon>
        <taxon>Alphaproteobacteria</taxon>
        <taxon>Rhodobacterales</taxon>
        <taxon>Paracoccaceae</taxon>
        <taxon>Limimaricola</taxon>
    </lineage>
</organism>
<name>A0ABR6HJH6_9RHOB</name>
<accession>A0ABR6HJH6</accession>
<proteinExistence type="predicted"/>
<dbReference type="EMBL" id="JACIBX010000001">
    <property type="protein sequence ID" value="MBB3710710.1"/>
    <property type="molecule type" value="Genomic_DNA"/>
</dbReference>
<reference evidence="1 2" key="1">
    <citation type="submission" date="2020-08" db="EMBL/GenBank/DDBJ databases">
        <title>Genomic Encyclopedia of Type Strains, Phase III (KMG-III): the genomes of soil and plant-associated and newly described type strains.</title>
        <authorList>
            <person name="Whitman W."/>
        </authorList>
    </citation>
    <scope>NUCLEOTIDE SEQUENCE [LARGE SCALE GENOMIC DNA]</scope>
    <source>
        <strain evidence="1 2">CECT 8572</strain>
    </source>
</reference>
<dbReference type="Pfam" id="PF09411">
    <property type="entry name" value="PagL"/>
    <property type="match status" value="1"/>
</dbReference>
<comment type="caution">
    <text evidence="1">The sequence shown here is derived from an EMBL/GenBank/DDBJ whole genome shotgun (WGS) entry which is preliminary data.</text>
</comment>
<dbReference type="RefSeq" id="WP_183469123.1">
    <property type="nucleotide sequence ID" value="NZ_JACIBX010000001.1"/>
</dbReference>
<dbReference type="InterPro" id="IPR018550">
    <property type="entry name" value="Lipid-A_deacylase-rel"/>
</dbReference>
<protein>
    <recommendedName>
        <fullName evidence="3">Lipid A 3-O-deacylase (PagL)</fullName>
    </recommendedName>
</protein>
<dbReference type="Proteomes" id="UP000576152">
    <property type="component" value="Unassembled WGS sequence"/>
</dbReference>
<evidence type="ECO:0008006" key="3">
    <source>
        <dbReference type="Google" id="ProtNLM"/>
    </source>
</evidence>
<dbReference type="Gene3D" id="2.40.160.20">
    <property type="match status" value="1"/>
</dbReference>
<sequence length="169" mass="17851">MNGSLAALFAMVSLTDLAFGGCGDDVCQLKDQGPGRVALQYGGMLYQREREGGEAYLQYHAPTRLGRIETVLGLSVSASGDTWIGAGLQWTGALPYDSFVQLSLLPGIYARSSGPELGHPVEFRSSAGVGYAFDSGARLSLQFDHRSNAGLSGANPGLETFGVRLSLPY</sequence>